<comment type="subcellular location">
    <subcellularLocation>
        <location evidence="1">Cell membrane</location>
        <topology evidence="1">Multi-pass membrane protein</topology>
    </subcellularLocation>
</comment>
<comment type="similarity">
    <text evidence="1">Belongs to the SURF1 family.</text>
</comment>
<evidence type="ECO:0000313" key="4">
    <source>
        <dbReference type="Proteomes" id="UP001321506"/>
    </source>
</evidence>
<dbReference type="InterPro" id="IPR002994">
    <property type="entry name" value="Surf1/Shy1"/>
</dbReference>
<protein>
    <recommendedName>
        <fullName evidence="1">SURF1-like protein</fullName>
    </recommendedName>
</protein>
<keyword evidence="4" id="KW-1185">Reference proteome</keyword>
<dbReference type="EMBL" id="JASATX010000002">
    <property type="protein sequence ID" value="MDI2098631.1"/>
    <property type="molecule type" value="Genomic_DNA"/>
</dbReference>
<dbReference type="Pfam" id="PF02104">
    <property type="entry name" value="SURF1"/>
    <property type="match status" value="1"/>
</dbReference>
<dbReference type="Proteomes" id="UP001321506">
    <property type="component" value="Unassembled WGS sequence"/>
</dbReference>
<dbReference type="AlphaFoldDB" id="A0AAW6T476"/>
<feature type="transmembrane region" description="Helical" evidence="1">
    <location>
        <begin position="210"/>
        <end position="231"/>
    </location>
</feature>
<keyword evidence="1" id="KW-0812">Transmembrane</keyword>
<proteinExistence type="inferred from homology"/>
<evidence type="ECO:0000313" key="3">
    <source>
        <dbReference type="EMBL" id="MDI2098631.1"/>
    </source>
</evidence>
<evidence type="ECO:0000256" key="1">
    <source>
        <dbReference type="RuleBase" id="RU363076"/>
    </source>
</evidence>
<feature type="region of interest" description="Disordered" evidence="2">
    <location>
        <begin position="255"/>
        <end position="300"/>
    </location>
</feature>
<keyword evidence="1" id="KW-1003">Cell membrane</keyword>
<name>A0AAW6T476_9MICO</name>
<dbReference type="PROSITE" id="PS50895">
    <property type="entry name" value="SURF1"/>
    <property type="match status" value="1"/>
</dbReference>
<comment type="caution">
    <text evidence="1">Lacks conserved residue(s) required for the propagation of feature annotation.</text>
</comment>
<accession>A0AAW6T476</accession>
<reference evidence="3 4" key="1">
    <citation type="submission" date="2023-04" db="EMBL/GenBank/DDBJ databases">
        <title>Klugiella caeni sp. nov. isolated from the sludge of biochemical tank.</title>
        <authorList>
            <person name="Geng K."/>
        </authorList>
    </citation>
    <scope>NUCLEOTIDE SEQUENCE [LARGE SCALE GENOMIC DNA]</scope>
    <source>
        <strain evidence="3 4">YN-L-19</strain>
    </source>
</reference>
<sequence length="300" mass="32063">MWRVARRPKWIGVLVACLAVAAAFALLGQWQLERSFDQAVVIERDTETPHPIEAVTAPQQPVSETLAGLVVTVEGSFVAGDFVTLTERLQHGEPGDWLVGHFLTTEGASLAVAVGWQADDKGFDSAADELVALGAIEIEGRYLPSDSPTQSEYEEGQRSALAVAELINEWSEVDGVYSGYVVSHTDLGVSASGMEAIDSPKPDSEFELNWLNIFYAIEWALFAVFAVYLWYRLVKDAWEREVELAELEAAGAGASAEAEANAETRANAAAGGAAHSPAVTSSGSRAASGAQEPLQRAPVE</sequence>
<gene>
    <name evidence="3" type="ORF">QF206_06595</name>
</gene>
<comment type="caution">
    <text evidence="3">The sequence shown here is derived from an EMBL/GenBank/DDBJ whole genome shotgun (WGS) entry which is preliminary data.</text>
</comment>
<keyword evidence="1" id="KW-0472">Membrane</keyword>
<evidence type="ECO:0000256" key="2">
    <source>
        <dbReference type="SAM" id="MobiDB-lite"/>
    </source>
</evidence>
<organism evidence="3 4">
    <name type="scientific">Ruicaihuangia caeni</name>
    <dbReference type="NCBI Taxonomy" id="3042517"/>
    <lineage>
        <taxon>Bacteria</taxon>
        <taxon>Bacillati</taxon>
        <taxon>Actinomycetota</taxon>
        <taxon>Actinomycetes</taxon>
        <taxon>Micrococcales</taxon>
        <taxon>Microbacteriaceae</taxon>
        <taxon>Ruicaihuangia</taxon>
    </lineage>
</organism>
<feature type="compositionally biased region" description="Low complexity" evidence="2">
    <location>
        <begin position="255"/>
        <end position="274"/>
    </location>
</feature>
<keyword evidence="1" id="KW-1133">Transmembrane helix</keyword>
<dbReference type="GO" id="GO:0005886">
    <property type="term" value="C:plasma membrane"/>
    <property type="evidence" value="ECO:0007669"/>
    <property type="project" value="UniProtKB-SubCell"/>
</dbReference>
<dbReference type="RefSeq" id="WP_281488413.1">
    <property type="nucleotide sequence ID" value="NZ_JASATX010000002.1"/>
</dbReference>